<evidence type="ECO:0000313" key="1">
    <source>
        <dbReference type="EMBL" id="ABI81984.1"/>
    </source>
</evidence>
<gene>
    <name evidence="1" type="primary">thiS-3</name>
    <name evidence="1" type="ordered locus">Pcar_3369</name>
</gene>
<dbReference type="SUPFAM" id="SSF54285">
    <property type="entry name" value="MoaD/ThiS"/>
    <property type="match status" value="1"/>
</dbReference>
<dbReference type="RefSeq" id="WP_011342287.1">
    <property type="nucleotide sequence ID" value="NC_007498.2"/>
</dbReference>
<keyword evidence="2" id="KW-1185">Reference proteome</keyword>
<organism evidence="1 2">
    <name type="scientific">Syntrophotalea carbinolica (strain DSM 2380 / NBRC 103641 / GraBd1)</name>
    <name type="common">Pelobacter carbinolicus</name>
    <dbReference type="NCBI Taxonomy" id="338963"/>
    <lineage>
        <taxon>Bacteria</taxon>
        <taxon>Pseudomonadati</taxon>
        <taxon>Thermodesulfobacteriota</taxon>
        <taxon>Desulfuromonadia</taxon>
        <taxon>Desulfuromonadales</taxon>
        <taxon>Syntrophotaleaceae</taxon>
        <taxon>Syntrophotalea</taxon>
    </lineage>
</organism>
<dbReference type="HOGENOM" id="CLU_2808602_0_0_7"/>
<evidence type="ECO:0000313" key="2">
    <source>
        <dbReference type="Proteomes" id="UP000002534"/>
    </source>
</evidence>
<dbReference type="Proteomes" id="UP000002534">
    <property type="component" value="Chromosome"/>
</dbReference>
<dbReference type="AlphaFoldDB" id="Q0C6F4"/>
<reference evidence="2" key="1">
    <citation type="submission" date="2005-10" db="EMBL/GenBank/DDBJ databases">
        <title>Complete sequence of Pelobacter carbinolicus DSM 2380.</title>
        <authorList>
            <person name="Copeland A."/>
            <person name="Lucas S."/>
            <person name="Lapidus A."/>
            <person name="Barry K."/>
            <person name="Detter J.C."/>
            <person name="Glavina T."/>
            <person name="Hammon N."/>
            <person name="Israni S."/>
            <person name="Pitluck S."/>
            <person name="Chertkov O."/>
            <person name="Schmutz J."/>
            <person name="Larimer F."/>
            <person name="Land M."/>
            <person name="Kyrpides N."/>
            <person name="Ivanova N."/>
            <person name="Richardson P."/>
        </authorList>
    </citation>
    <scope>NUCLEOTIDE SEQUENCE [LARGE SCALE GENOMIC DNA]</scope>
    <source>
        <strain evidence="2">DSM 2380 / NBRC 103641 / GraBd1</strain>
    </source>
</reference>
<dbReference type="Gene3D" id="3.10.20.30">
    <property type="match status" value="1"/>
</dbReference>
<sequence>MSMVVLKTDRIPDGKTIALLELLRLHDISPATVMVRVNGKVIQKQQFCELHIRRGAIVKAYPFVGGG</sequence>
<accession>Q0C6F4</accession>
<dbReference type="InterPro" id="IPR016155">
    <property type="entry name" value="Mopterin_synth/thiamin_S_b"/>
</dbReference>
<dbReference type="EMBL" id="CP000142">
    <property type="protein sequence ID" value="ABI81984.1"/>
    <property type="molecule type" value="Genomic_DNA"/>
</dbReference>
<proteinExistence type="predicted"/>
<protein>
    <submittedName>
        <fullName evidence="1">Thiamin biosynthesis sulfur carrier protein</fullName>
    </submittedName>
</protein>
<dbReference type="KEGG" id="pca:Pcar_3369"/>
<reference evidence="1 2" key="2">
    <citation type="journal article" date="2012" name="BMC Genomics">
        <title>The genome of Pelobacter carbinolicus reveals surprising metabolic capabilities and physiological features.</title>
        <authorList>
            <person name="Aklujkar M."/>
            <person name="Haveman S.A."/>
            <person name="Didonato R.Jr."/>
            <person name="Chertkov O."/>
            <person name="Han C.S."/>
            <person name="Land M.L."/>
            <person name="Brown P."/>
            <person name="Lovley D.R."/>
        </authorList>
    </citation>
    <scope>NUCLEOTIDE SEQUENCE [LARGE SCALE GENOMIC DNA]</scope>
    <source>
        <strain evidence="2">DSM 2380 / NBRC 103641 / GraBd1</strain>
    </source>
</reference>
<dbReference type="OrthoDB" id="9798559at2"/>
<dbReference type="InterPro" id="IPR012675">
    <property type="entry name" value="Beta-grasp_dom_sf"/>
</dbReference>
<dbReference type="STRING" id="338963.Pcar_3369"/>
<name>Q0C6F4_SYNC1</name>